<evidence type="ECO:0000256" key="1">
    <source>
        <dbReference type="SAM" id="MobiDB-lite"/>
    </source>
</evidence>
<keyword evidence="3" id="KW-1185">Reference proteome</keyword>
<feature type="compositionally biased region" description="Basic residues" evidence="1">
    <location>
        <begin position="501"/>
        <end position="511"/>
    </location>
</feature>
<dbReference type="InterPro" id="IPR021145">
    <property type="entry name" value="Portal_protein_SPP1_Gp6-like"/>
</dbReference>
<reference evidence="3" key="1">
    <citation type="journal article" date="2019" name="Int. J. Syst. Evol. Microbiol.">
        <title>The Global Catalogue of Microorganisms (GCM) 10K type strain sequencing project: providing services to taxonomists for standard genome sequencing and annotation.</title>
        <authorList>
            <consortium name="The Broad Institute Genomics Platform"/>
            <consortium name="The Broad Institute Genome Sequencing Center for Infectious Disease"/>
            <person name="Wu L."/>
            <person name="Ma J."/>
        </authorList>
    </citation>
    <scope>NUCLEOTIDE SEQUENCE [LARGE SCALE GENOMIC DNA]</scope>
    <source>
        <strain evidence="3">JCM 31486</strain>
    </source>
</reference>
<evidence type="ECO:0000313" key="2">
    <source>
        <dbReference type="EMBL" id="MFD1044627.1"/>
    </source>
</evidence>
<gene>
    <name evidence="2" type="ORF">ACFQ1S_02960</name>
</gene>
<comment type="caution">
    <text evidence="2">The sequence shown here is derived from an EMBL/GenBank/DDBJ whole genome shotgun (WGS) entry which is preliminary data.</text>
</comment>
<sequence length="511" mass="57380">MSALFEVTAYVITKWPELSDEQWLTRLATHHDTEIPHLEVLDAYYEGEQPLSYMHPELLRRLDDRVRQVVVNWPELVIDSLDERLDVTGFKLGGEEETDRDLWQIWQANRLDLFAQQAHVDALVMGRAFAIVGTNEDDPRTPLVTVESPLEVYVELDPRTRRVRAALKRWRDEDDVGLTPTHATLYLPDETIWYTSDTSEGVAWREEQRDRHGLGVVPVVPLINRPRTRRRPTKVLRLGRSELSSVIPLSDAACKIATDMMVSAEYHAMPRRYALGFDKDDFVDANGRALTPWEAVAGVLWASPKSPKEDGVAVGQFPEADLSNFHNTLNALARLTASISGLPPHFLGYATENPASAEGIRSSESRHIKRAERRQRGFGDGWEQVMRLVLLIRDGRIPSEALRMETMWTDAATPTFAAQADGVVKLYSADKLLPRRASRRALGYSDGQIRDMEAEDQEAARSSTGAPATEGGPGLAEPAVQRQLRRVHGRQGSQVPDGHGRCLRGGHLRSR</sequence>
<dbReference type="Proteomes" id="UP001597045">
    <property type="component" value="Unassembled WGS sequence"/>
</dbReference>
<accession>A0ABW3M1Z2</accession>
<dbReference type="EMBL" id="JBHTIS010000090">
    <property type="protein sequence ID" value="MFD1044627.1"/>
    <property type="molecule type" value="Genomic_DNA"/>
</dbReference>
<dbReference type="Pfam" id="PF05133">
    <property type="entry name" value="SPP1_portal"/>
    <property type="match status" value="1"/>
</dbReference>
<feature type="region of interest" description="Disordered" evidence="1">
    <location>
        <begin position="444"/>
        <end position="511"/>
    </location>
</feature>
<protein>
    <submittedName>
        <fullName evidence="2">Phage portal protein</fullName>
    </submittedName>
</protein>
<name>A0ABW3M1Z2_9PSEU</name>
<evidence type="ECO:0000313" key="3">
    <source>
        <dbReference type="Proteomes" id="UP001597045"/>
    </source>
</evidence>
<proteinExistence type="predicted"/>
<organism evidence="2 3">
    <name type="scientific">Kibdelosporangium lantanae</name>
    <dbReference type="NCBI Taxonomy" id="1497396"/>
    <lineage>
        <taxon>Bacteria</taxon>
        <taxon>Bacillati</taxon>
        <taxon>Actinomycetota</taxon>
        <taxon>Actinomycetes</taxon>
        <taxon>Pseudonocardiales</taxon>
        <taxon>Pseudonocardiaceae</taxon>
        <taxon>Kibdelosporangium</taxon>
    </lineage>
</organism>
<feature type="non-terminal residue" evidence="2">
    <location>
        <position position="511"/>
    </location>
</feature>